<dbReference type="Pfam" id="PF00440">
    <property type="entry name" value="TetR_N"/>
    <property type="match status" value="1"/>
</dbReference>
<dbReference type="Gene3D" id="1.10.10.60">
    <property type="entry name" value="Homeodomain-like"/>
    <property type="match status" value="1"/>
</dbReference>
<dbReference type="SUPFAM" id="SSF48498">
    <property type="entry name" value="Tetracyclin repressor-like, C-terminal domain"/>
    <property type="match status" value="1"/>
</dbReference>
<organism evidence="7 8">
    <name type="scientific">Cryptobacterium curtum (strain ATCC 700683 / DSM 15641 / CCUG 43107 / 12-3)</name>
    <dbReference type="NCBI Taxonomy" id="469378"/>
    <lineage>
        <taxon>Bacteria</taxon>
        <taxon>Bacillati</taxon>
        <taxon>Actinomycetota</taxon>
        <taxon>Coriobacteriia</taxon>
        <taxon>Eggerthellales</taxon>
        <taxon>Eggerthellaceae</taxon>
        <taxon>Cryptobacterium</taxon>
    </lineage>
</organism>
<dbReference type="Gene3D" id="1.10.357.10">
    <property type="entry name" value="Tetracycline Repressor, domain 2"/>
    <property type="match status" value="1"/>
</dbReference>
<sequence length="272" mass="29293">MPDEMPSESPKSKSRTLSKDKIFSMALALVDEEGLSSLSLRTLGKRLGVSQTAFYRHVPDKSALLEGVSEKVWELALEHFLSDISQETQVSSRASQYTPASGHVSQDTPALIHSSQDASASNHTSQDTSAAHQADWKSYLRIYARTLHATLLEHPNAIILVLTHPISTPGQLSLIARVLADLSKTGFTAPLDMLGIITAITVYTTGFAASEAAPPAGDTPDEATGELSRAMESLPADELASLSMLIGDVMDGKWDFSAQFERGLNAILKGWE</sequence>
<dbReference type="InterPro" id="IPR009057">
    <property type="entry name" value="Homeodomain-like_sf"/>
</dbReference>
<dbReference type="InterPro" id="IPR004111">
    <property type="entry name" value="Repressor_TetR_C"/>
</dbReference>
<keyword evidence="3" id="KW-0804">Transcription</keyword>
<dbReference type="RefSeq" id="WP_012803397.1">
    <property type="nucleotide sequence ID" value="NC_013170.1"/>
</dbReference>
<dbReference type="KEGG" id="ccu:Ccur_10210"/>
<evidence type="ECO:0000256" key="1">
    <source>
        <dbReference type="ARBA" id="ARBA00023015"/>
    </source>
</evidence>
<dbReference type="EMBL" id="CP001682">
    <property type="protein sequence ID" value="ACU94712.1"/>
    <property type="molecule type" value="Genomic_DNA"/>
</dbReference>
<evidence type="ECO:0000256" key="2">
    <source>
        <dbReference type="ARBA" id="ARBA00023125"/>
    </source>
</evidence>
<evidence type="ECO:0000256" key="5">
    <source>
        <dbReference type="SAM" id="MobiDB-lite"/>
    </source>
</evidence>
<dbReference type="PROSITE" id="PS50977">
    <property type="entry name" value="HTH_TETR_2"/>
    <property type="match status" value="1"/>
</dbReference>
<dbReference type="Pfam" id="PF02909">
    <property type="entry name" value="TetR_C_1"/>
    <property type="match status" value="1"/>
</dbReference>
<dbReference type="STRING" id="469378.Ccur_10210"/>
<dbReference type="AlphaFoldDB" id="C7MP72"/>
<evidence type="ECO:0000259" key="6">
    <source>
        <dbReference type="PROSITE" id="PS50977"/>
    </source>
</evidence>
<dbReference type="InterPro" id="IPR001647">
    <property type="entry name" value="HTH_TetR"/>
</dbReference>
<proteinExistence type="predicted"/>
<keyword evidence="1" id="KW-0805">Transcription regulation</keyword>
<gene>
    <name evidence="7" type="ordered locus">Ccur_10210</name>
</gene>
<dbReference type="InterPro" id="IPR036271">
    <property type="entry name" value="Tet_transcr_reg_TetR-rel_C_sf"/>
</dbReference>
<dbReference type="PRINTS" id="PR00455">
    <property type="entry name" value="HTHTETR"/>
</dbReference>
<feature type="region of interest" description="Disordered" evidence="5">
    <location>
        <begin position="92"/>
        <end position="129"/>
    </location>
</feature>
<dbReference type="HOGENOM" id="CLU_069543_3_1_11"/>
<keyword evidence="2 4" id="KW-0238">DNA-binding</keyword>
<accession>C7MP72</accession>
<name>C7MP72_CRYCD</name>
<feature type="DNA-binding region" description="H-T-H motif" evidence="4">
    <location>
        <begin position="39"/>
        <end position="58"/>
    </location>
</feature>
<evidence type="ECO:0000313" key="8">
    <source>
        <dbReference type="Proteomes" id="UP000000954"/>
    </source>
</evidence>
<dbReference type="InterPro" id="IPR023772">
    <property type="entry name" value="DNA-bd_HTH_TetR-type_CS"/>
</dbReference>
<protein>
    <submittedName>
        <fullName evidence="7">Transcriptional regulator</fullName>
    </submittedName>
</protein>
<dbReference type="GO" id="GO:0045892">
    <property type="term" value="P:negative regulation of DNA-templated transcription"/>
    <property type="evidence" value="ECO:0007669"/>
    <property type="project" value="InterPro"/>
</dbReference>
<evidence type="ECO:0000256" key="4">
    <source>
        <dbReference type="PROSITE-ProRule" id="PRU00335"/>
    </source>
</evidence>
<keyword evidence="8" id="KW-1185">Reference proteome</keyword>
<dbReference type="GO" id="GO:0003677">
    <property type="term" value="F:DNA binding"/>
    <property type="evidence" value="ECO:0007669"/>
    <property type="project" value="UniProtKB-UniRule"/>
</dbReference>
<feature type="domain" description="HTH tetR-type" evidence="6">
    <location>
        <begin position="16"/>
        <end position="76"/>
    </location>
</feature>
<evidence type="ECO:0000256" key="3">
    <source>
        <dbReference type="ARBA" id="ARBA00023163"/>
    </source>
</evidence>
<dbReference type="SUPFAM" id="SSF46689">
    <property type="entry name" value="Homeodomain-like"/>
    <property type="match status" value="1"/>
</dbReference>
<dbReference type="Proteomes" id="UP000000954">
    <property type="component" value="Chromosome"/>
</dbReference>
<reference evidence="7 8" key="1">
    <citation type="journal article" date="2009" name="Stand. Genomic Sci.">
        <title>Complete genome sequence of Cryptobacterium curtum type strain (12-3).</title>
        <authorList>
            <person name="Mavrommatis K."/>
            <person name="Pukall R."/>
            <person name="Rohde C."/>
            <person name="Chen F."/>
            <person name="Sims D."/>
            <person name="Brettin T."/>
            <person name="Kuske C."/>
            <person name="Detter J.C."/>
            <person name="Han C."/>
            <person name="Lapidus A."/>
            <person name="Copeland A."/>
            <person name="Glavina Del Rio T."/>
            <person name="Nolan M."/>
            <person name="Lucas S."/>
            <person name="Tice H."/>
            <person name="Cheng J.F."/>
            <person name="Bruce D."/>
            <person name="Goodwin L."/>
            <person name="Pitluck S."/>
            <person name="Ovchinnikova G."/>
            <person name="Pati A."/>
            <person name="Ivanova N."/>
            <person name="Chen A."/>
            <person name="Palaniappan K."/>
            <person name="Chain P."/>
            <person name="D'haeseleer P."/>
            <person name="Goker M."/>
            <person name="Bristow J."/>
            <person name="Eisen J.A."/>
            <person name="Markowitz V."/>
            <person name="Hugenholtz P."/>
            <person name="Rohde M."/>
            <person name="Klenk H.P."/>
            <person name="Kyrpides N.C."/>
        </authorList>
    </citation>
    <scope>NUCLEOTIDE SEQUENCE [LARGE SCALE GENOMIC DNA]</scope>
    <source>
        <strain evidence="8">ATCC 700683 / DSM 15641 / 12-3</strain>
    </source>
</reference>
<dbReference type="PROSITE" id="PS01081">
    <property type="entry name" value="HTH_TETR_1"/>
    <property type="match status" value="1"/>
</dbReference>
<evidence type="ECO:0000313" key="7">
    <source>
        <dbReference type="EMBL" id="ACU94712.1"/>
    </source>
</evidence>
<dbReference type="eggNOG" id="COG1309">
    <property type="taxonomic scope" value="Bacteria"/>
</dbReference>